<gene>
    <name evidence="3" type="ORF">GGR43_003727</name>
</gene>
<evidence type="ECO:0000313" key="4">
    <source>
        <dbReference type="Proteomes" id="UP000571950"/>
    </source>
</evidence>
<dbReference type="Proteomes" id="UP000571950">
    <property type="component" value="Unassembled WGS sequence"/>
</dbReference>
<comment type="caution">
    <text evidence="3">The sequence shown here is derived from an EMBL/GenBank/DDBJ whole genome shotgun (WGS) entry which is preliminary data.</text>
</comment>
<sequence length="82" mass="7964">MAARARFLSICALSLSLLGGGCGGAGEAAGANASAPEAGMFDARADELEEKANVMIAAAARAVDNAAPPSDNGTDPVAEDGD</sequence>
<feature type="signal peptide" evidence="2">
    <location>
        <begin position="1"/>
        <end position="25"/>
    </location>
</feature>
<accession>A0A7W6FRH6</accession>
<evidence type="ECO:0000256" key="1">
    <source>
        <dbReference type="SAM" id="MobiDB-lite"/>
    </source>
</evidence>
<evidence type="ECO:0000313" key="3">
    <source>
        <dbReference type="EMBL" id="MBB3927988.1"/>
    </source>
</evidence>
<name>A0A7W6FRH6_9SPHN</name>
<dbReference type="RefSeq" id="WP_188073409.1">
    <property type="nucleotide sequence ID" value="NZ_BSPS01000027.1"/>
</dbReference>
<proteinExistence type="predicted"/>
<feature type="chain" id="PRO_5030695583" description="Lipoprotein" evidence="2">
    <location>
        <begin position="26"/>
        <end position="82"/>
    </location>
</feature>
<evidence type="ECO:0008006" key="5">
    <source>
        <dbReference type="Google" id="ProtNLM"/>
    </source>
</evidence>
<dbReference type="AlphaFoldDB" id="A0A7W6FRH6"/>
<dbReference type="EMBL" id="JACIDT010000017">
    <property type="protein sequence ID" value="MBB3927988.1"/>
    <property type="molecule type" value="Genomic_DNA"/>
</dbReference>
<dbReference type="PROSITE" id="PS51257">
    <property type="entry name" value="PROKAR_LIPOPROTEIN"/>
    <property type="match status" value="1"/>
</dbReference>
<organism evidence="3 4">
    <name type="scientific">Sphingobium jiangsuense</name>
    <dbReference type="NCBI Taxonomy" id="870476"/>
    <lineage>
        <taxon>Bacteria</taxon>
        <taxon>Pseudomonadati</taxon>
        <taxon>Pseudomonadota</taxon>
        <taxon>Alphaproteobacteria</taxon>
        <taxon>Sphingomonadales</taxon>
        <taxon>Sphingomonadaceae</taxon>
        <taxon>Sphingobium</taxon>
    </lineage>
</organism>
<reference evidence="3 4" key="1">
    <citation type="submission" date="2020-08" db="EMBL/GenBank/DDBJ databases">
        <title>Genomic Encyclopedia of Type Strains, Phase IV (KMG-IV): sequencing the most valuable type-strain genomes for metagenomic binning, comparative biology and taxonomic classification.</title>
        <authorList>
            <person name="Goeker M."/>
        </authorList>
    </citation>
    <scope>NUCLEOTIDE SEQUENCE [LARGE SCALE GENOMIC DNA]</scope>
    <source>
        <strain evidence="3 4">DSM 26189</strain>
    </source>
</reference>
<protein>
    <recommendedName>
        <fullName evidence="5">Lipoprotein</fullName>
    </recommendedName>
</protein>
<keyword evidence="2" id="KW-0732">Signal</keyword>
<evidence type="ECO:0000256" key="2">
    <source>
        <dbReference type="SAM" id="SignalP"/>
    </source>
</evidence>
<feature type="region of interest" description="Disordered" evidence="1">
    <location>
        <begin position="63"/>
        <end position="82"/>
    </location>
</feature>
<keyword evidence="4" id="KW-1185">Reference proteome</keyword>